<dbReference type="InterPro" id="IPR034641">
    <property type="entry name" value="RGL11"/>
</dbReference>
<evidence type="ECO:0000259" key="4">
    <source>
        <dbReference type="SMART" id="SM00560"/>
    </source>
</evidence>
<dbReference type="SUPFAM" id="SSF69318">
    <property type="entry name" value="Integrin alpha N-terminal domain"/>
    <property type="match status" value="1"/>
</dbReference>
<name>A0A5B9QCS6_9BACT</name>
<feature type="domain" description="LamG-like jellyroll fold" evidence="4">
    <location>
        <begin position="189"/>
        <end position="330"/>
    </location>
</feature>
<dbReference type="Pfam" id="PF13385">
    <property type="entry name" value="Laminin_G_3"/>
    <property type="match status" value="1"/>
</dbReference>
<evidence type="ECO:0000313" key="6">
    <source>
        <dbReference type="Proteomes" id="UP000323917"/>
    </source>
</evidence>
<dbReference type="InterPro" id="IPR006558">
    <property type="entry name" value="LamG-like"/>
</dbReference>
<dbReference type="Pfam" id="PF18370">
    <property type="entry name" value="RGI_lyase"/>
    <property type="match status" value="1"/>
</dbReference>
<dbReference type="Proteomes" id="UP000323917">
    <property type="component" value="Chromosome"/>
</dbReference>
<evidence type="ECO:0000256" key="1">
    <source>
        <dbReference type="ARBA" id="ARBA00022729"/>
    </source>
</evidence>
<dbReference type="AlphaFoldDB" id="A0A5B9QCS6"/>
<dbReference type="Gene3D" id="1.10.1330.10">
    <property type="entry name" value="Dockerin domain"/>
    <property type="match status" value="1"/>
</dbReference>
<dbReference type="InterPro" id="IPR036439">
    <property type="entry name" value="Dockerin_dom_sf"/>
</dbReference>
<dbReference type="InterPro" id="IPR041624">
    <property type="entry name" value="RGI_lyase"/>
</dbReference>
<dbReference type="GO" id="GO:0102210">
    <property type="term" value="F:rhamnogalacturonan endolyase activity"/>
    <property type="evidence" value="ECO:0007669"/>
    <property type="project" value="UniProtKB-EC"/>
</dbReference>
<dbReference type="GO" id="GO:0000272">
    <property type="term" value="P:polysaccharide catabolic process"/>
    <property type="evidence" value="ECO:0007669"/>
    <property type="project" value="InterPro"/>
</dbReference>
<organism evidence="5 6">
    <name type="scientific">Bythopirellula goksoeyrii</name>
    <dbReference type="NCBI Taxonomy" id="1400387"/>
    <lineage>
        <taxon>Bacteria</taxon>
        <taxon>Pseudomonadati</taxon>
        <taxon>Planctomycetota</taxon>
        <taxon>Planctomycetia</taxon>
        <taxon>Pirellulales</taxon>
        <taxon>Lacipirellulaceae</taxon>
        <taxon>Bythopirellula</taxon>
    </lineage>
</organism>
<gene>
    <name evidence="5" type="primary">yesW_2</name>
    <name evidence="5" type="ORF">Pr1d_27140</name>
</gene>
<keyword evidence="2" id="KW-1015">Disulfide bond</keyword>
<dbReference type="EMBL" id="CP042913">
    <property type="protein sequence ID" value="QEG35415.1"/>
    <property type="molecule type" value="Genomic_DNA"/>
</dbReference>
<evidence type="ECO:0000256" key="2">
    <source>
        <dbReference type="ARBA" id="ARBA00023157"/>
    </source>
</evidence>
<dbReference type="InterPro" id="IPR028994">
    <property type="entry name" value="Integrin_alpha_N"/>
</dbReference>
<sequence length="1178" mass="128522">MRRLQEIVASCNRWFKCWLYLPALTILVSEQSLPVGFCSPEKTKTLTQHLHVASDVLSKIKSSIPFWDYSRKSYRNGLEKRKQNREEMGNSLFTRKDSWSIRSTKRSNCLVKQLHFESLESRQLLSLTHWYTFNDGTGTDQVGSADLDLINGAKIVLGKAILSNIGVDSGESGSVQYLDLPPGALPNSGPLTVEVWFTTTAAPNWTRLFDFGNQSGGNGDSYFFYSPQTSNNDSRLVLSPGGISNERVTSGATTDDGQPHLVSAVIDTNNDLLRLYLDGNQVDTASLEGTDISSITKDLAYFGRSLYNNDDGFTGTIDEIRIYDEALSAVTVATHANEGPEPNPAPELFAPRQVEYLNRGVVALRRANSEVYIGWRMLGTDPTDVSFNLYRSTNGGSAVKLNAAPLIQTTDYVDTSANMSVDNEYFVRPIIQGIELAPSESFILAGNTAVQQHLTLPLQVPAGGTVSLPPGTQAPPSGTLNYTYNANDASVGDLDGDGQYEIILKWDPSNSKDNSEEGLTGNTFVDAYQLDGTFLWRIDMGRNIRSGAHYTQILVYDLDADGRAEIVMKTADGTIDGQGTVIGDPNADYRDGYSGLGDNRWGRVLGGPEFFTVFDGLTGAAVDTIAFEPERDSVSSWGDSYGNRQDRFQATVAYLDGVTPSIVWGRGYAPPQGGFSARNEVAAYDYDAGELSVRWVFEAATNGDNPGYVGQSAHSITVGDVDFDGKDEIITGASALDDDGTLLYNTGLGHGDALHLTDMDPSRPGLEIFMPHESPGSYGNAGGEFRDAATGALIFGIPATNDVGRGVAADIDPNSPGYEMWATTSGAGDRYIYSSTGQPLYEPPNGMSYNFLVWWDADLSRELLDGTKITEWTNSGIEELVSTDESGINNSSGLSSNNGSKSTPTLSGDILGDWREEVIWRRSDNSALEIWSTTIAATSRMVTLMHDTQYRAAIAWQNSGYNQPPHPSFYLGAGMADPPTPNIYTVPANPTIPGDFDLDGEVDSQDLGVWQQTYGLSQQHGYLPGDADESQDVSGADFLIWQRNFGNSQTQQVATLSINDDLPSESVEEFSAVYILLEESEKADVAIVALAGTGESDPSSNPTSWFLVSENQDTRLHPEYEIEEYFELEYREFEISSSDAGVSLTNLEESTLQSLHGEEESTREFFHDLVFQGWNDLE</sequence>
<reference evidence="5 6" key="1">
    <citation type="submission" date="2019-08" db="EMBL/GenBank/DDBJ databases">
        <title>Deep-cultivation of Planctomycetes and their phenomic and genomic characterization uncovers novel biology.</title>
        <authorList>
            <person name="Wiegand S."/>
            <person name="Jogler M."/>
            <person name="Boedeker C."/>
            <person name="Pinto D."/>
            <person name="Vollmers J."/>
            <person name="Rivas-Marin E."/>
            <person name="Kohn T."/>
            <person name="Peeters S.H."/>
            <person name="Heuer A."/>
            <person name="Rast P."/>
            <person name="Oberbeckmann S."/>
            <person name="Bunk B."/>
            <person name="Jeske O."/>
            <person name="Meyerdierks A."/>
            <person name="Storesund J.E."/>
            <person name="Kallscheuer N."/>
            <person name="Luecker S."/>
            <person name="Lage O.M."/>
            <person name="Pohl T."/>
            <person name="Merkel B.J."/>
            <person name="Hornburger P."/>
            <person name="Mueller R.-W."/>
            <person name="Bruemmer F."/>
            <person name="Labrenz M."/>
            <person name="Spormann A.M."/>
            <person name="Op den Camp H."/>
            <person name="Overmann J."/>
            <person name="Amann R."/>
            <person name="Jetten M.S.M."/>
            <person name="Mascher T."/>
            <person name="Medema M.H."/>
            <person name="Devos D.P."/>
            <person name="Kaster A.-K."/>
            <person name="Ovreas L."/>
            <person name="Rohde M."/>
            <person name="Galperin M.Y."/>
            <person name="Jogler C."/>
        </authorList>
    </citation>
    <scope>NUCLEOTIDE SEQUENCE [LARGE SCALE GENOMIC DNA]</scope>
    <source>
        <strain evidence="5 6">Pr1d</strain>
    </source>
</reference>
<evidence type="ECO:0000313" key="5">
    <source>
        <dbReference type="EMBL" id="QEG35415.1"/>
    </source>
</evidence>
<dbReference type="KEGG" id="bgok:Pr1d_27140"/>
<dbReference type="Pfam" id="PF21348">
    <property type="entry name" value="RGL11_C"/>
    <property type="match status" value="1"/>
</dbReference>
<keyword evidence="6" id="KW-1185">Reference proteome</keyword>
<dbReference type="InterPro" id="IPR013783">
    <property type="entry name" value="Ig-like_fold"/>
</dbReference>
<feature type="compositionally biased region" description="Low complexity" evidence="3">
    <location>
        <begin position="886"/>
        <end position="902"/>
    </location>
</feature>
<dbReference type="SUPFAM" id="SSF49899">
    <property type="entry name" value="Concanavalin A-like lectins/glucanases"/>
    <property type="match status" value="1"/>
</dbReference>
<evidence type="ECO:0000256" key="3">
    <source>
        <dbReference type="SAM" id="MobiDB-lite"/>
    </source>
</evidence>
<proteinExistence type="predicted"/>
<protein>
    <submittedName>
        <fullName evidence="5">Rhamnogalacturonan endolyase YesW</fullName>
        <ecNumber evidence="5">4.2.2.23</ecNumber>
    </submittedName>
</protein>
<dbReference type="CDD" id="cd10318">
    <property type="entry name" value="RGL11"/>
    <property type="match status" value="1"/>
</dbReference>
<keyword evidence="5" id="KW-0456">Lyase</keyword>
<dbReference type="EC" id="4.2.2.23" evidence="5"/>
<dbReference type="PANTHER" id="PTHR43118">
    <property type="entry name" value="RHAMNOGALACTURONAN LYASE (EUROFUNG)"/>
    <property type="match status" value="1"/>
</dbReference>
<dbReference type="Gene3D" id="2.60.120.200">
    <property type="match status" value="1"/>
</dbReference>
<dbReference type="SMART" id="SM00560">
    <property type="entry name" value="LamGL"/>
    <property type="match status" value="1"/>
</dbReference>
<feature type="region of interest" description="Disordered" evidence="3">
    <location>
        <begin position="883"/>
        <end position="907"/>
    </location>
</feature>
<dbReference type="OrthoDB" id="222158at2"/>
<dbReference type="InterPro" id="IPR049366">
    <property type="entry name" value="RGL11_C"/>
</dbReference>
<keyword evidence="1" id="KW-0732">Signal</keyword>
<dbReference type="InterPro" id="IPR013320">
    <property type="entry name" value="ConA-like_dom_sf"/>
</dbReference>
<dbReference type="Gene3D" id="2.60.40.10">
    <property type="entry name" value="Immunoglobulins"/>
    <property type="match status" value="1"/>
</dbReference>
<dbReference type="PANTHER" id="PTHR43118:SF1">
    <property type="entry name" value="RHAMNOGALACTURONAN LYASE (EUROFUNG)"/>
    <property type="match status" value="1"/>
</dbReference>
<accession>A0A5B9QCS6</accession>